<dbReference type="GO" id="GO:0005634">
    <property type="term" value="C:nucleus"/>
    <property type="evidence" value="ECO:0007669"/>
    <property type="project" value="UniProtKB-SubCell"/>
</dbReference>
<keyword evidence="6 11" id="KW-0067">ATP-binding</keyword>
<accession>A0A317XMH0</accession>
<dbReference type="STRING" id="1882483.A0A317XMH0"/>
<evidence type="ECO:0000256" key="4">
    <source>
        <dbReference type="ARBA" id="ARBA00022801"/>
    </source>
</evidence>
<evidence type="ECO:0000256" key="10">
    <source>
        <dbReference type="ARBA" id="ARBA00034617"/>
    </source>
</evidence>
<keyword evidence="7" id="KW-0238">DNA-binding</keyword>
<dbReference type="CDD" id="cd17920">
    <property type="entry name" value="DEXHc_RecQ"/>
    <property type="match status" value="1"/>
</dbReference>
<dbReference type="Gene3D" id="3.40.50.300">
    <property type="entry name" value="P-loop containing nucleotide triphosphate hydrolases"/>
    <property type="match status" value="2"/>
</dbReference>
<dbReference type="OrthoDB" id="10261556at2759"/>
<proteinExistence type="inferred from homology"/>
<reference evidence="14 15" key="1">
    <citation type="journal article" date="2018" name="Mol. Biol. Evol.">
        <title>Broad Genomic Sampling Reveals a Smut Pathogenic Ancestry of the Fungal Clade Ustilaginomycotina.</title>
        <authorList>
            <person name="Kijpornyongpan T."/>
            <person name="Mondo S.J."/>
            <person name="Barry K."/>
            <person name="Sandor L."/>
            <person name="Lee J."/>
            <person name="Lipzen A."/>
            <person name="Pangilinan J."/>
            <person name="LaButti K."/>
            <person name="Hainaut M."/>
            <person name="Henrissat B."/>
            <person name="Grigoriev I.V."/>
            <person name="Spatafora J.W."/>
            <person name="Aime M.C."/>
        </authorList>
    </citation>
    <scope>NUCLEOTIDE SEQUENCE [LARGE SCALE GENOMIC DNA]</scope>
    <source>
        <strain evidence="14 15">MCA 3645</strain>
    </source>
</reference>
<dbReference type="GO" id="GO:0003677">
    <property type="term" value="F:DNA binding"/>
    <property type="evidence" value="ECO:0007669"/>
    <property type="project" value="UniProtKB-KW"/>
</dbReference>
<dbReference type="InterPro" id="IPR004589">
    <property type="entry name" value="DNA_helicase_ATP-dep_RecQ"/>
</dbReference>
<dbReference type="GO" id="GO:0006260">
    <property type="term" value="P:DNA replication"/>
    <property type="evidence" value="ECO:0007669"/>
    <property type="project" value="InterPro"/>
</dbReference>
<dbReference type="CDD" id="cd18794">
    <property type="entry name" value="SF2_C_RecQ"/>
    <property type="match status" value="1"/>
</dbReference>
<dbReference type="GO" id="GO:0005524">
    <property type="term" value="F:ATP binding"/>
    <property type="evidence" value="ECO:0007669"/>
    <property type="project" value="UniProtKB-KW"/>
</dbReference>
<dbReference type="FunFam" id="3.40.50.300:FF:001975">
    <property type="entry name" value="ATP-dependent DNA helicase"/>
    <property type="match status" value="1"/>
</dbReference>
<evidence type="ECO:0000313" key="15">
    <source>
        <dbReference type="Proteomes" id="UP000246740"/>
    </source>
</evidence>
<dbReference type="SUPFAM" id="SSF52540">
    <property type="entry name" value="P-loop containing nucleoside triphosphate hydrolases"/>
    <property type="match status" value="2"/>
</dbReference>
<keyword evidence="5 11" id="KW-0347">Helicase</keyword>
<comment type="catalytic activity">
    <reaction evidence="11">
        <text>ATP + H2O = ADP + phosphate + H(+)</text>
        <dbReference type="Rhea" id="RHEA:13065"/>
        <dbReference type="ChEBI" id="CHEBI:15377"/>
        <dbReference type="ChEBI" id="CHEBI:15378"/>
        <dbReference type="ChEBI" id="CHEBI:30616"/>
        <dbReference type="ChEBI" id="CHEBI:43474"/>
        <dbReference type="ChEBI" id="CHEBI:456216"/>
    </reaction>
</comment>
<dbReference type="Proteomes" id="UP000246740">
    <property type="component" value="Unassembled WGS sequence"/>
</dbReference>
<keyword evidence="4 11" id="KW-0378">Hydrolase</keyword>
<evidence type="ECO:0000256" key="9">
    <source>
        <dbReference type="ARBA" id="ARBA00023242"/>
    </source>
</evidence>
<dbReference type="PROSITE" id="PS51192">
    <property type="entry name" value="HELICASE_ATP_BIND_1"/>
    <property type="match status" value="1"/>
</dbReference>
<feature type="domain" description="Helicase ATP-binding" evidence="12">
    <location>
        <begin position="30"/>
        <end position="209"/>
    </location>
</feature>
<keyword evidence="9 11" id="KW-0539">Nucleus</keyword>
<dbReference type="PANTHER" id="PTHR13710:SF153">
    <property type="entry name" value="RECQ-LIKE DNA HELICASE BLM"/>
    <property type="match status" value="1"/>
</dbReference>
<comment type="subcellular location">
    <subcellularLocation>
        <location evidence="1 11">Nucleus</location>
    </subcellularLocation>
</comment>
<dbReference type="InterPro" id="IPR018982">
    <property type="entry name" value="RQC_domain"/>
</dbReference>
<dbReference type="InterPro" id="IPR027417">
    <property type="entry name" value="P-loop_NTPase"/>
</dbReference>
<dbReference type="InterPro" id="IPR032284">
    <property type="entry name" value="RecQ_Zn-bd"/>
</dbReference>
<dbReference type="InParanoid" id="A0A317XMH0"/>
<dbReference type="InterPro" id="IPR002464">
    <property type="entry name" value="DNA/RNA_helicase_DEAH_CS"/>
</dbReference>
<dbReference type="EC" id="5.6.2.4" evidence="11"/>
<evidence type="ECO:0000256" key="8">
    <source>
        <dbReference type="ARBA" id="ARBA00023235"/>
    </source>
</evidence>
<evidence type="ECO:0000256" key="3">
    <source>
        <dbReference type="ARBA" id="ARBA00022741"/>
    </source>
</evidence>
<dbReference type="GO" id="GO:0043138">
    <property type="term" value="F:3'-5' DNA helicase activity"/>
    <property type="evidence" value="ECO:0007669"/>
    <property type="project" value="UniProtKB-EC"/>
</dbReference>
<dbReference type="GO" id="GO:0009378">
    <property type="term" value="F:four-way junction helicase activity"/>
    <property type="evidence" value="ECO:0007669"/>
    <property type="project" value="TreeGrafter"/>
</dbReference>
<dbReference type="FunFam" id="3.40.50.300:FF:000296">
    <property type="entry name" value="ATP-dependent DNA helicase RecQ"/>
    <property type="match status" value="1"/>
</dbReference>
<dbReference type="PROSITE" id="PS51194">
    <property type="entry name" value="HELICASE_CTER"/>
    <property type="match status" value="1"/>
</dbReference>
<dbReference type="InterPro" id="IPR036388">
    <property type="entry name" value="WH-like_DNA-bd_sf"/>
</dbReference>
<evidence type="ECO:0000256" key="1">
    <source>
        <dbReference type="ARBA" id="ARBA00004123"/>
    </source>
</evidence>
<dbReference type="NCBIfam" id="TIGR00614">
    <property type="entry name" value="recQ_fam"/>
    <property type="match status" value="1"/>
</dbReference>
<feature type="domain" description="Helicase C-terminal" evidence="13">
    <location>
        <begin position="234"/>
        <end position="383"/>
    </location>
</feature>
<dbReference type="InterPro" id="IPR011545">
    <property type="entry name" value="DEAD/DEAH_box_helicase_dom"/>
</dbReference>
<dbReference type="GO" id="GO:0000724">
    <property type="term" value="P:double-strand break repair via homologous recombination"/>
    <property type="evidence" value="ECO:0007669"/>
    <property type="project" value="TreeGrafter"/>
</dbReference>
<evidence type="ECO:0000313" key="14">
    <source>
        <dbReference type="EMBL" id="PWY99504.1"/>
    </source>
</evidence>
<dbReference type="PANTHER" id="PTHR13710">
    <property type="entry name" value="DNA HELICASE RECQ FAMILY MEMBER"/>
    <property type="match status" value="1"/>
</dbReference>
<dbReference type="Pfam" id="PF16124">
    <property type="entry name" value="RecQ_Zn_bind"/>
    <property type="match status" value="1"/>
</dbReference>
<evidence type="ECO:0000259" key="12">
    <source>
        <dbReference type="PROSITE" id="PS51192"/>
    </source>
</evidence>
<dbReference type="SMART" id="SM00956">
    <property type="entry name" value="RQC"/>
    <property type="match status" value="1"/>
</dbReference>
<dbReference type="Pfam" id="PF00271">
    <property type="entry name" value="Helicase_C"/>
    <property type="match status" value="1"/>
</dbReference>
<name>A0A317XMH0_9BASI</name>
<evidence type="ECO:0000256" key="11">
    <source>
        <dbReference type="RuleBase" id="RU364117"/>
    </source>
</evidence>
<dbReference type="Gene3D" id="1.10.10.10">
    <property type="entry name" value="Winged helix-like DNA-binding domain superfamily/Winged helix DNA-binding domain"/>
    <property type="match status" value="1"/>
</dbReference>
<dbReference type="InterPro" id="IPR001650">
    <property type="entry name" value="Helicase_C-like"/>
</dbReference>
<dbReference type="SMART" id="SM00490">
    <property type="entry name" value="HELICc"/>
    <property type="match status" value="1"/>
</dbReference>
<keyword evidence="8" id="KW-0413">Isomerase</keyword>
<protein>
    <recommendedName>
        <fullName evidence="11">ATP-dependent DNA helicase</fullName>
        <ecNumber evidence="11">5.6.2.4</ecNumber>
    </recommendedName>
</protein>
<sequence length="523" mass="59081">MNYPWSREVNFVMRKLFKLGSFRANQLQAINGTLGGQDVFVLMPTGGGKSLCYQLPACCEKGKTNGVTVVVSPLLSLITDQVQGLTTLSIPAAKLVGDMSAEDKRLVCAAAMDERNPLRLLYVTPEFLRQSGQGKSLIADLYRRRLIARFVIDEAHCVSQWGHDFRPHYTELGALRDECPEVPIMALTATANARIIKDVKEHLKMRNPLQLSQSFNRPNLEYQVRDRRGKNAKLLEDIAGLIQTAFRDQCGIIYCFARETCENVANELTSKHGISAHHYHAKLSASDRNMVQSKWQRGEFKVVVATIAFGMGIDKSNVRFVIHHSIPKSLEGYYQETGRAGRDGKDSVCILYYNYGDANKVKQMIMSEDKSAEQKERALESLNQVVQYCSNKVECRRMLVLRYFNENFPPEKCHNTCDNCCRKTGSIRVEDMTEIAKKAVKLVVEITNSKSCFTLPHCVDVFRGSGIAKIRHAGHDKAEMYGAGKQMRKTEAQRLFEHLCSEGVFRLRNQRNGMGFNSTYLHV</sequence>
<organism evidence="14 15">
    <name type="scientific">Testicularia cyperi</name>
    <dbReference type="NCBI Taxonomy" id="1882483"/>
    <lineage>
        <taxon>Eukaryota</taxon>
        <taxon>Fungi</taxon>
        <taxon>Dikarya</taxon>
        <taxon>Basidiomycota</taxon>
        <taxon>Ustilaginomycotina</taxon>
        <taxon>Ustilaginomycetes</taxon>
        <taxon>Ustilaginales</taxon>
        <taxon>Anthracoideaceae</taxon>
        <taxon>Testicularia</taxon>
    </lineage>
</organism>
<dbReference type="GO" id="GO:0005694">
    <property type="term" value="C:chromosome"/>
    <property type="evidence" value="ECO:0007669"/>
    <property type="project" value="TreeGrafter"/>
</dbReference>
<feature type="non-terminal residue" evidence="14">
    <location>
        <position position="523"/>
    </location>
</feature>
<dbReference type="InterPro" id="IPR014001">
    <property type="entry name" value="Helicase_ATP-bd"/>
</dbReference>
<dbReference type="AlphaFoldDB" id="A0A317XMH0"/>
<evidence type="ECO:0000259" key="13">
    <source>
        <dbReference type="PROSITE" id="PS51194"/>
    </source>
</evidence>
<dbReference type="GO" id="GO:0005737">
    <property type="term" value="C:cytoplasm"/>
    <property type="evidence" value="ECO:0007669"/>
    <property type="project" value="TreeGrafter"/>
</dbReference>
<evidence type="ECO:0000256" key="5">
    <source>
        <dbReference type="ARBA" id="ARBA00022806"/>
    </source>
</evidence>
<keyword evidence="3 11" id="KW-0547">Nucleotide-binding</keyword>
<gene>
    <name evidence="14" type="ORF">BCV70DRAFT_162647</name>
</gene>
<dbReference type="Pfam" id="PF00270">
    <property type="entry name" value="DEAD"/>
    <property type="match status" value="1"/>
</dbReference>
<dbReference type="GO" id="GO:0016887">
    <property type="term" value="F:ATP hydrolysis activity"/>
    <property type="evidence" value="ECO:0007669"/>
    <property type="project" value="RHEA"/>
</dbReference>
<evidence type="ECO:0000256" key="2">
    <source>
        <dbReference type="ARBA" id="ARBA00005446"/>
    </source>
</evidence>
<comment type="similarity">
    <text evidence="2 11">Belongs to the helicase family. RecQ subfamily.</text>
</comment>
<evidence type="ECO:0000256" key="6">
    <source>
        <dbReference type="ARBA" id="ARBA00022840"/>
    </source>
</evidence>
<dbReference type="PROSITE" id="PS00690">
    <property type="entry name" value="DEAH_ATP_HELICASE"/>
    <property type="match status" value="1"/>
</dbReference>
<dbReference type="SMART" id="SM00487">
    <property type="entry name" value="DEXDc"/>
    <property type="match status" value="1"/>
</dbReference>
<keyword evidence="15" id="KW-1185">Reference proteome</keyword>
<dbReference type="EMBL" id="KZ819195">
    <property type="protein sequence ID" value="PWY99504.1"/>
    <property type="molecule type" value="Genomic_DNA"/>
</dbReference>
<dbReference type="Pfam" id="PF09382">
    <property type="entry name" value="RQC"/>
    <property type="match status" value="1"/>
</dbReference>
<evidence type="ECO:0000256" key="7">
    <source>
        <dbReference type="ARBA" id="ARBA00023125"/>
    </source>
</evidence>
<comment type="catalytic activity">
    <reaction evidence="10 11">
        <text>Couples ATP hydrolysis with the unwinding of duplex DNA by translocating in the 3'-5' direction.</text>
        <dbReference type="EC" id="5.6.2.4"/>
    </reaction>
</comment>